<dbReference type="EMBL" id="SMMG02000007">
    <property type="protein sequence ID" value="KAA3465991.1"/>
    <property type="molecule type" value="Genomic_DNA"/>
</dbReference>
<dbReference type="AlphaFoldDB" id="A0A5B6VAH2"/>
<dbReference type="PANTHER" id="PTHR45835:SF99">
    <property type="entry name" value="CHROMO DOMAIN-CONTAINING PROTEIN-RELATED"/>
    <property type="match status" value="1"/>
</dbReference>
<evidence type="ECO:0000313" key="2">
    <source>
        <dbReference type="Proteomes" id="UP000325315"/>
    </source>
</evidence>
<accession>A0A5B6VAH2</accession>
<name>A0A5B6VAH2_9ROSI</name>
<evidence type="ECO:0000313" key="1">
    <source>
        <dbReference type="EMBL" id="KAA3465991.1"/>
    </source>
</evidence>
<dbReference type="SUPFAM" id="SSF53098">
    <property type="entry name" value="Ribonuclease H-like"/>
    <property type="match status" value="1"/>
</dbReference>
<comment type="caution">
    <text evidence="1">The sequence shown here is derived from an EMBL/GenBank/DDBJ whole genome shotgun (WGS) entry which is preliminary data.</text>
</comment>
<dbReference type="InterPro" id="IPR036397">
    <property type="entry name" value="RNaseH_sf"/>
</dbReference>
<dbReference type="InterPro" id="IPR012337">
    <property type="entry name" value="RNaseH-like_sf"/>
</dbReference>
<dbReference type="OrthoDB" id="1938712at2759"/>
<dbReference type="GO" id="GO:0003676">
    <property type="term" value="F:nucleic acid binding"/>
    <property type="evidence" value="ECO:0007669"/>
    <property type="project" value="InterPro"/>
</dbReference>
<dbReference type="PANTHER" id="PTHR45835">
    <property type="entry name" value="YALI0A06105P"/>
    <property type="match status" value="1"/>
</dbReference>
<keyword evidence="2" id="KW-1185">Reference proteome</keyword>
<sequence>MTSEWKWERVMMDFVYGLLVTPKKKYLIWVIVDRLTKSAHFIPVRTNYSLIRIVELYVSKILTSRFWIKLHEALGTKLNFSTVFHPQTDGQYE</sequence>
<protein>
    <submittedName>
        <fullName evidence="1">Integrase</fullName>
    </submittedName>
</protein>
<organism evidence="1 2">
    <name type="scientific">Gossypium australe</name>
    <dbReference type="NCBI Taxonomy" id="47621"/>
    <lineage>
        <taxon>Eukaryota</taxon>
        <taxon>Viridiplantae</taxon>
        <taxon>Streptophyta</taxon>
        <taxon>Embryophyta</taxon>
        <taxon>Tracheophyta</taxon>
        <taxon>Spermatophyta</taxon>
        <taxon>Magnoliopsida</taxon>
        <taxon>eudicotyledons</taxon>
        <taxon>Gunneridae</taxon>
        <taxon>Pentapetalae</taxon>
        <taxon>rosids</taxon>
        <taxon>malvids</taxon>
        <taxon>Malvales</taxon>
        <taxon>Malvaceae</taxon>
        <taxon>Malvoideae</taxon>
        <taxon>Gossypium</taxon>
    </lineage>
</organism>
<dbReference type="Gene3D" id="3.30.420.10">
    <property type="entry name" value="Ribonuclease H-like superfamily/Ribonuclease H"/>
    <property type="match status" value="1"/>
</dbReference>
<gene>
    <name evidence="1" type="ORF">EPI10_001121</name>
</gene>
<dbReference type="Proteomes" id="UP000325315">
    <property type="component" value="Unassembled WGS sequence"/>
</dbReference>
<reference evidence="1" key="1">
    <citation type="submission" date="2019-08" db="EMBL/GenBank/DDBJ databases">
        <authorList>
            <person name="Liu F."/>
        </authorList>
    </citation>
    <scope>NUCLEOTIDE SEQUENCE [LARGE SCALE GENOMIC DNA]</scope>
    <source>
        <strain evidence="1">PA1801</strain>
        <tissue evidence="1">Leaf</tissue>
    </source>
</reference>
<proteinExistence type="predicted"/>